<name>A0A6H3FBH9_9BACT</name>
<comment type="caution">
    <text evidence="2">The sequence shown here is derived from an EMBL/GenBank/DDBJ whole genome shotgun (WGS) entry which is preliminary data.</text>
</comment>
<feature type="region of interest" description="Disordered" evidence="1">
    <location>
        <begin position="193"/>
        <end position="213"/>
    </location>
</feature>
<dbReference type="EMBL" id="SIXC01000005">
    <property type="protein sequence ID" value="TBH80524.1"/>
    <property type="molecule type" value="Genomic_DNA"/>
</dbReference>
<evidence type="ECO:0000313" key="2">
    <source>
        <dbReference type="EMBL" id="TBH80524.1"/>
    </source>
</evidence>
<reference evidence="2 3" key="1">
    <citation type="submission" date="2018-12" db="EMBL/GenBank/DDBJ databases">
        <title>First genome draft of Desulfovibrio legallis sp. nov.</title>
        <authorList>
            <person name="Ben Dhia O."/>
            <person name="Najjari A."/>
            <person name="Ferjani R."/>
            <person name="Fhoula I."/>
            <person name="Fardeau M.-L."/>
            <person name="Boudabbous A."/>
            <person name="Ouzari H.I."/>
        </authorList>
    </citation>
    <scope>NUCLEOTIDE SEQUENCE [LARGE SCALE GENOMIC DNA]</scope>
    <source>
        <strain evidence="2 3">H1T</strain>
    </source>
</reference>
<protein>
    <submittedName>
        <fullName evidence="2">Thioredoxin</fullName>
    </submittedName>
</protein>
<dbReference type="Proteomes" id="UP000292919">
    <property type="component" value="Unassembled WGS sequence"/>
</dbReference>
<dbReference type="AlphaFoldDB" id="A0A6H3FBH9"/>
<evidence type="ECO:0000313" key="3">
    <source>
        <dbReference type="Proteomes" id="UP000292919"/>
    </source>
</evidence>
<dbReference type="RefSeq" id="WP_118230219.1">
    <property type="nucleotide sequence ID" value="NZ_JAQDZC010000012.1"/>
</dbReference>
<organism evidence="2 3">
    <name type="scientific">Desulfovibrio legallii</name>
    <dbReference type="NCBI Taxonomy" id="571438"/>
    <lineage>
        <taxon>Bacteria</taxon>
        <taxon>Pseudomonadati</taxon>
        <taxon>Thermodesulfobacteriota</taxon>
        <taxon>Desulfovibrionia</taxon>
        <taxon>Desulfovibrionales</taxon>
        <taxon>Desulfovibrionaceae</taxon>
        <taxon>Desulfovibrio</taxon>
    </lineage>
</organism>
<accession>A0A6H3FBH9</accession>
<sequence length="213" mass="23552">MDATIIAALVLFLAFIIFDARRRTAQQLRLIAEEKSGIAVASGMTASIGVFYPDVRTTVVMGASEDTGICYYRVLRDGKVINRSKISLGNIDRVDLLVNGTAYRLQVDSCQATSFLKATDVAGRCMSLFSPAQLQAVQRAGLRLVFRDEGGAQKALDITVLRMGDERHRFKRMELFKDAVWWRTFLESAGAQARHDAVPPEQAPQLEPGEKSL</sequence>
<evidence type="ECO:0000256" key="1">
    <source>
        <dbReference type="SAM" id="MobiDB-lite"/>
    </source>
</evidence>
<gene>
    <name evidence="2" type="ORF">EB812_05155</name>
</gene>
<proteinExistence type="predicted"/>
<keyword evidence="3" id="KW-1185">Reference proteome</keyword>